<evidence type="ECO:0000313" key="3">
    <source>
        <dbReference type="Proteomes" id="UP000324065"/>
    </source>
</evidence>
<dbReference type="AlphaFoldDB" id="A0A5M6IF93"/>
<evidence type="ECO:0000256" key="1">
    <source>
        <dbReference type="SAM" id="MobiDB-lite"/>
    </source>
</evidence>
<dbReference type="RefSeq" id="WP_150060965.1">
    <property type="nucleotide sequence ID" value="NZ_JACHII010000003.1"/>
</dbReference>
<feature type="region of interest" description="Disordered" evidence="1">
    <location>
        <begin position="106"/>
        <end position="142"/>
    </location>
</feature>
<comment type="caution">
    <text evidence="2">The sequence shown here is derived from an EMBL/GenBank/DDBJ whole genome shotgun (WGS) entry which is preliminary data.</text>
</comment>
<reference evidence="2 3" key="1">
    <citation type="submission" date="2019-09" db="EMBL/GenBank/DDBJ databases">
        <title>Genome sequence of Roseospira marina, one of the more divergent members of the non-sulfur purple photosynthetic bacterial family, the Rhodospirillaceae.</title>
        <authorList>
            <person name="Meyer T."/>
            <person name="Kyndt J."/>
        </authorList>
    </citation>
    <scope>NUCLEOTIDE SEQUENCE [LARGE SCALE GENOMIC DNA]</scope>
    <source>
        <strain evidence="2 3">DSM 15113</strain>
    </source>
</reference>
<accession>A0A5M6IF93</accession>
<evidence type="ECO:0000313" key="2">
    <source>
        <dbReference type="EMBL" id="KAA5606954.1"/>
    </source>
</evidence>
<protein>
    <submittedName>
        <fullName evidence="2">Uncharacterized protein</fullName>
    </submittedName>
</protein>
<organism evidence="2 3">
    <name type="scientific">Roseospira marina</name>
    <dbReference type="NCBI Taxonomy" id="140057"/>
    <lineage>
        <taxon>Bacteria</taxon>
        <taxon>Pseudomonadati</taxon>
        <taxon>Pseudomonadota</taxon>
        <taxon>Alphaproteobacteria</taxon>
        <taxon>Rhodospirillales</taxon>
        <taxon>Rhodospirillaceae</taxon>
        <taxon>Roseospira</taxon>
    </lineage>
</organism>
<proteinExistence type="predicted"/>
<sequence>MSITELRHKRGTNDFVVPARPPFRKPLLHCNTKQIETGMISAPAMLRPEKGFYENMFRDPAASESNAFFAHIGEKHAHRVYPLRPTRCRSTTHLCAISCHKTSIMNHGAESEPSQTPIDRFESSAGDPFRPPPQANDDSHWL</sequence>
<dbReference type="EMBL" id="VWPJ01000002">
    <property type="protein sequence ID" value="KAA5606954.1"/>
    <property type="molecule type" value="Genomic_DNA"/>
</dbReference>
<name>A0A5M6IF93_9PROT</name>
<keyword evidence="3" id="KW-1185">Reference proteome</keyword>
<gene>
    <name evidence="2" type="ORF">F1188_03310</name>
</gene>
<dbReference type="Proteomes" id="UP000324065">
    <property type="component" value="Unassembled WGS sequence"/>
</dbReference>